<proteinExistence type="predicted"/>
<accession>A0A919JWY6</accession>
<name>A0A919JWY6_9ACTN</name>
<dbReference type="AlphaFoldDB" id="A0A919JWY6"/>
<keyword evidence="3" id="KW-1185">Reference proteome</keyword>
<feature type="signal peptide" evidence="1">
    <location>
        <begin position="1"/>
        <end position="26"/>
    </location>
</feature>
<feature type="chain" id="PRO_5037066194" evidence="1">
    <location>
        <begin position="27"/>
        <end position="372"/>
    </location>
</feature>
<evidence type="ECO:0000313" key="3">
    <source>
        <dbReference type="Proteomes" id="UP000647172"/>
    </source>
</evidence>
<dbReference type="RefSeq" id="WP_203777435.1">
    <property type="nucleotide sequence ID" value="NZ_BAAAYJ010000050.1"/>
</dbReference>
<comment type="caution">
    <text evidence="2">The sequence shown here is derived from an EMBL/GenBank/DDBJ whole genome shotgun (WGS) entry which is preliminary data.</text>
</comment>
<sequence length="372" mass="37090">MGAVRSVAASAVVTGLVLAAAGPALAATATQVPVQSTGFFGGLFSVDAVSSADGWAVGGNGNGVVQRFNGTRWSLVPSPDLLAGGANGWADLTGVDATSPGNAFAVGNSTAASGGAKAAVALRWNGSAWSRQSVPGAAGTDTEFAAVKAFSASDAWAVGQSASTNSTFRKTLTMHYNGTAWSPAPAPSPGTRTNFLTAVDGVASGNVWAVGYSLNLPYGNRVRQSTVLHWDGADWTQVASPSNGSTFLYDVAAVSASDAWAVGSSAGGAFVIRWNGTAWNPVAGPPLAGLRGVTARSATDVWVAGFDAASLPAVAHWNGTTWSVTPLPVTGGVGTPLLTAVTAADADTEWVVGAQSDGTTGQSSGIAFRVDG</sequence>
<gene>
    <name evidence="2" type="ORF">Ani05nite_80680</name>
</gene>
<reference evidence="2" key="1">
    <citation type="submission" date="2021-01" db="EMBL/GenBank/DDBJ databases">
        <title>Whole genome shotgun sequence of Actinoplanes nipponensis NBRC 14063.</title>
        <authorList>
            <person name="Komaki H."/>
            <person name="Tamura T."/>
        </authorList>
    </citation>
    <scope>NUCLEOTIDE SEQUENCE</scope>
    <source>
        <strain evidence="2">NBRC 14063</strain>
    </source>
</reference>
<organism evidence="2 3">
    <name type="scientific">Actinoplanes nipponensis</name>
    <dbReference type="NCBI Taxonomy" id="135950"/>
    <lineage>
        <taxon>Bacteria</taxon>
        <taxon>Bacillati</taxon>
        <taxon>Actinomycetota</taxon>
        <taxon>Actinomycetes</taxon>
        <taxon>Micromonosporales</taxon>
        <taxon>Micromonosporaceae</taxon>
        <taxon>Actinoplanes</taxon>
    </lineage>
</organism>
<evidence type="ECO:0000313" key="2">
    <source>
        <dbReference type="EMBL" id="GIE54534.1"/>
    </source>
</evidence>
<keyword evidence="1" id="KW-0732">Signal</keyword>
<dbReference type="Proteomes" id="UP000647172">
    <property type="component" value="Unassembled WGS sequence"/>
</dbReference>
<evidence type="ECO:0000256" key="1">
    <source>
        <dbReference type="SAM" id="SignalP"/>
    </source>
</evidence>
<dbReference type="EMBL" id="BOMQ01000104">
    <property type="protein sequence ID" value="GIE54534.1"/>
    <property type="molecule type" value="Genomic_DNA"/>
</dbReference>
<protein>
    <submittedName>
        <fullName evidence="2">Uncharacterized protein</fullName>
    </submittedName>
</protein>